<dbReference type="RefSeq" id="WP_104762291.1">
    <property type="nucleotide sequence ID" value="NZ_FZPM01000003.1"/>
</dbReference>
<accession>A0A3D8J5V2</accession>
<dbReference type="EMBL" id="NXLW01000008">
    <property type="protein sequence ID" value="RDU72264.1"/>
    <property type="molecule type" value="Genomic_DNA"/>
</dbReference>
<sequence>MEREHYRIKDFIPRSLSVKSHRVYLSGSPSSGKTTLALMGEAVSSLCYINLMFASNKKLLQEAKKKLLSVDSGIKLIVIDNYREGFLDSELLSQLDEIRIILIGKYAVYKQDSMLRDFSYVILRHLSFEEYLASDTKNLGIESLFGNFIQCGNAPEIYHLPRFQREQRKWQIMRLALEENLAIFCAMLSFQSLKITTNSLYTQLKNCVQISKDRLYPLIEKLQDEYIISVCEHTNNIESKHKRYKLYFYDFSLFVFADNKHFLRMYENMVYLELIARGFMLCYDDYFDFLDKKKRVYFLCMPFASLESIQLRIKNLQSMFTTRDRQLIIVSMSLNKQLSKHIDIVDFTSLYNLSTLEA</sequence>
<dbReference type="Proteomes" id="UP000256424">
    <property type="component" value="Unassembled WGS sequence"/>
</dbReference>
<keyword evidence="1" id="KW-0547">Nucleotide-binding</keyword>
<evidence type="ECO:0000313" key="1">
    <source>
        <dbReference type="EMBL" id="RDU72264.1"/>
    </source>
</evidence>
<name>A0A3D8J5V2_9HELI</name>
<dbReference type="OrthoDB" id="5372242at2"/>
<comment type="caution">
    <text evidence="1">The sequence shown here is derived from an EMBL/GenBank/DDBJ whole genome shotgun (WGS) entry which is preliminary data.</text>
</comment>
<keyword evidence="1" id="KW-0067">ATP-binding</keyword>
<dbReference type="AlphaFoldDB" id="A0A3D8J5V2"/>
<gene>
    <name evidence="1" type="ORF">CQA66_05135</name>
</gene>
<keyword evidence="2" id="KW-1185">Reference proteome</keyword>
<organism evidence="1 2">
    <name type="scientific">Helicobacter aurati</name>
    <dbReference type="NCBI Taxonomy" id="137778"/>
    <lineage>
        <taxon>Bacteria</taxon>
        <taxon>Pseudomonadati</taxon>
        <taxon>Campylobacterota</taxon>
        <taxon>Epsilonproteobacteria</taxon>
        <taxon>Campylobacterales</taxon>
        <taxon>Helicobacteraceae</taxon>
        <taxon>Helicobacter</taxon>
    </lineage>
</organism>
<protein>
    <submittedName>
        <fullName evidence="1">ATP-binding protein</fullName>
    </submittedName>
</protein>
<reference evidence="1 2" key="1">
    <citation type="submission" date="2018-04" db="EMBL/GenBank/DDBJ databases">
        <title>Novel Campyloabacter and Helicobacter Species and Strains.</title>
        <authorList>
            <person name="Mannion A.J."/>
            <person name="Shen Z."/>
            <person name="Fox J.G."/>
        </authorList>
    </citation>
    <scope>NUCLEOTIDE SEQUENCE [LARGE SCALE GENOMIC DNA]</scope>
    <source>
        <strain evidence="1 2">MIT 97-5075</strain>
    </source>
</reference>
<evidence type="ECO:0000313" key="2">
    <source>
        <dbReference type="Proteomes" id="UP000256424"/>
    </source>
</evidence>
<dbReference type="GO" id="GO:0005524">
    <property type="term" value="F:ATP binding"/>
    <property type="evidence" value="ECO:0007669"/>
    <property type="project" value="UniProtKB-KW"/>
</dbReference>
<proteinExistence type="predicted"/>